<evidence type="ECO:0000259" key="1">
    <source>
        <dbReference type="Pfam" id="PF13577"/>
    </source>
</evidence>
<accession>A0AAN4W2Y7</accession>
<dbReference type="SUPFAM" id="SSF54427">
    <property type="entry name" value="NTF2-like"/>
    <property type="match status" value="1"/>
</dbReference>
<proteinExistence type="predicted"/>
<dbReference type="InterPro" id="IPR037401">
    <property type="entry name" value="SnoaL-like"/>
</dbReference>
<dbReference type="RefSeq" id="WP_338238860.1">
    <property type="nucleotide sequence ID" value="NZ_BQKE01000003.1"/>
</dbReference>
<organism evidence="2 3">
    <name type="scientific">Persicobacter diffluens</name>
    <dbReference type="NCBI Taxonomy" id="981"/>
    <lineage>
        <taxon>Bacteria</taxon>
        <taxon>Pseudomonadati</taxon>
        <taxon>Bacteroidota</taxon>
        <taxon>Cytophagia</taxon>
        <taxon>Cytophagales</taxon>
        <taxon>Persicobacteraceae</taxon>
        <taxon>Persicobacter</taxon>
    </lineage>
</organism>
<dbReference type="InterPro" id="IPR032710">
    <property type="entry name" value="NTF2-like_dom_sf"/>
</dbReference>
<gene>
    <name evidence="2" type="ORF">PEDI_42880</name>
</gene>
<protein>
    <recommendedName>
        <fullName evidence="1">SnoaL-like domain-containing protein</fullName>
    </recommendedName>
</protein>
<reference evidence="2 3" key="1">
    <citation type="submission" date="2021-12" db="EMBL/GenBank/DDBJ databases">
        <title>Genome sequencing of bacteria with rrn-lacking chromosome and rrn-plasmid.</title>
        <authorList>
            <person name="Anda M."/>
            <person name="Iwasaki W."/>
        </authorList>
    </citation>
    <scope>NUCLEOTIDE SEQUENCE [LARGE SCALE GENOMIC DNA]</scope>
    <source>
        <strain evidence="2 3">NBRC 15940</strain>
    </source>
</reference>
<dbReference type="AlphaFoldDB" id="A0AAN4W2Y7"/>
<keyword evidence="3" id="KW-1185">Reference proteome</keyword>
<sequence>MIDILNNKESIVNFVNRFFVAVDDRNWNRVKKQFAPEVQLDYSSMGAGAAASLKREEIIKQWSSFLPGFDNTHHQIGNHIIEHSLNTTTVVCYGTALHYLYNDSGDHIWRVVGSYNLELKADENNKWKIHLLRFNLKFADGNLDLPEMARKKVETANT</sequence>
<name>A0AAN4W2Y7_9BACT</name>
<comment type="caution">
    <text evidence="2">The sequence shown here is derived from an EMBL/GenBank/DDBJ whole genome shotgun (WGS) entry which is preliminary data.</text>
</comment>
<dbReference type="Gene3D" id="3.10.450.50">
    <property type="match status" value="1"/>
</dbReference>
<feature type="domain" description="SnoaL-like" evidence="1">
    <location>
        <begin position="5"/>
        <end position="132"/>
    </location>
</feature>
<dbReference type="Proteomes" id="UP001310022">
    <property type="component" value="Unassembled WGS sequence"/>
</dbReference>
<evidence type="ECO:0000313" key="3">
    <source>
        <dbReference type="Proteomes" id="UP001310022"/>
    </source>
</evidence>
<dbReference type="Pfam" id="PF13577">
    <property type="entry name" value="SnoaL_4"/>
    <property type="match status" value="1"/>
</dbReference>
<evidence type="ECO:0000313" key="2">
    <source>
        <dbReference type="EMBL" id="GJM63736.1"/>
    </source>
</evidence>
<dbReference type="CDD" id="cd00531">
    <property type="entry name" value="NTF2_like"/>
    <property type="match status" value="1"/>
</dbReference>
<dbReference type="EMBL" id="BQKE01000003">
    <property type="protein sequence ID" value="GJM63736.1"/>
    <property type="molecule type" value="Genomic_DNA"/>
</dbReference>